<proteinExistence type="inferred from homology"/>
<keyword evidence="3" id="KW-0067">ATP-binding</keyword>
<evidence type="ECO:0000313" key="6">
    <source>
        <dbReference type="EMBL" id="AII28017.1"/>
    </source>
</evidence>
<accession>A0A076G6U5</accession>
<name>A0A076G6U5_9CAUD</name>
<dbReference type="PROSITE" id="PS50163">
    <property type="entry name" value="RECA_3"/>
    <property type="match status" value="1"/>
</dbReference>
<dbReference type="Proteomes" id="UP000028664">
    <property type="component" value="Segment"/>
</dbReference>
<keyword evidence="7" id="KW-1185">Reference proteome</keyword>
<dbReference type="GeneID" id="20283403"/>
<dbReference type="GO" id="GO:0006281">
    <property type="term" value="P:DNA repair"/>
    <property type="evidence" value="ECO:0007669"/>
    <property type="project" value="InterPro"/>
</dbReference>
<keyword evidence="4" id="KW-0233">DNA recombination</keyword>
<evidence type="ECO:0000256" key="1">
    <source>
        <dbReference type="ARBA" id="ARBA00009391"/>
    </source>
</evidence>
<reference evidence="6 7" key="1">
    <citation type="submission" date="2014-06" db="EMBL/GenBank/DDBJ databases">
        <title>Bioinformatic genomic analysis of Bacillus phage Bobb.</title>
        <authorList>
            <person name="Lewis H.M.N."/>
            <person name="Temple L."/>
            <person name="Barth R.N."/>
            <person name="Bowles K.M."/>
            <person name="Churchin D.I."/>
            <person name="Scott-Croshaw C."/>
            <person name="Glasgow G.H."/>
            <person name="Gloe M.W."/>
            <person name="McGough T.M."/>
            <person name="Nutbrown S.A."/>
            <person name="Romulus S.R."/>
            <person name="Sanders K.A.M."/>
            <person name="Diachok C.R."/>
            <person name="Serigano J.P."/>
            <person name="Shin D."/>
            <person name="Suresh M.H."/>
            <person name="Conner A.R.N."/>
            <person name="Korba R.M."/>
            <person name="Livermore R.J."/>
            <person name="Rohlf M.B."/>
            <person name="Utterback S.D."/>
            <person name="Wilson V.E."/>
        </authorList>
    </citation>
    <scope>NUCLEOTIDE SEQUENCE [LARGE SCALE GENOMIC DNA]</scope>
</reference>
<dbReference type="KEGG" id="vg:20283403"/>
<dbReference type="PANTHER" id="PTHR45900:SF1">
    <property type="entry name" value="MITOCHONDRIAL DNA REPAIR PROTEIN RECA HOMOLOG-RELATED"/>
    <property type="match status" value="1"/>
</dbReference>
<dbReference type="OrthoDB" id="5186at10239"/>
<dbReference type="InterPro" id="IPR013765">
    <property type="entry name" value="DNA_recomb/repair_RecA"/>
</dbReference>
<dbReference type="InterPro" id="IPR020587">
    <property type="entry name" value="RecA_monomer-monomer_interface"/>
</dbReference>
<dbReference type="PRINTS" id="PR00142">
    <property type="entry name" value="RECA"/>
</dbReference>
<dbReference type="GO" id="GO:0008094">
    <property type="term" value="F:ATP-dependent activity, acting on DNA"/>
    <property type="evidence" value="ECO:0007669"/>
    <property type="project" value="InterPro"/>
</dbReference>
<dbReference type="EMBL" id="KM051843">
    <property type="protein sequence ID" value="AII28017.1"/>
    <property type="molecule type" value="Genomic_DNA"/>
</dbReference>
<keyword evidence="2" id="KW-0547">Nucleotide-binding</keyword>
<dbReference type="GO" id="GO:0005524">
    <property type="term" value="F:ATP binding"/>
    <property type="evidence" value="ECO:0007669"/>
    <property type="project" value="UniProtKB-KW"/>
</dbReference>
<dbReference type="InterPro" id="IPR027417">
    <property type="entry name" value="P-loop_NTPase"/>
</dbReference>
<comment type="similarity">
    <text evidence="1">Belongs to the RecA family.</text>
</comment>
<evidence type="ECO:0000256" key="2">
    <source>
        <dbReference type="ARBA" id="ARBA00022741"/>
    </source>
</evidence>
<dbReference type="Gene3D" id="3.40.50.300">
    <property type="entry name" value="P-loop containing nucleotide triphosphate hydrolases"/>
    <property type="match status" value="1"/>
</dbReference>
<dbReference type="GO" id="GO:0003697">
    <property type="term" value="F:single-stranded DNA binding"/>
    <property type="evidence" value="ECO:0007669"/>
    <property type="project" value="InterPro"/>
</dbReference>
<dbReference type="PANTHER" id="PTHR45900">
    <property type="entry name" value="RECA"/>
    <property type="match status" value="1"/>
</dbReference>
<dbReference type="GO" id="GO:0006310">
    <property type="term" value="P:DNA recombination"/>
    <property type="evidence" value="ECO:0007669"/>
    <property type="project" value="UniProtKB-KW"/>
</dbReference>
<protein>
    <submittedName>
        <fullName evidence="6">DNA recombination and repair protein</fullName>
    </submittedName>
</protein>
<evidence type="ECO:0000259" key="5">
    <source>
        <dbReference type="PROSITE" id="PS50163"/>
    </source>
</evidence>
<dbReference type="RefSeq" id="YP_009056385.1">
    <property type="nucleotide sequence ID" value="NC_024792.1"/>
</dbReference>
<sequence>MAKKKTSKAVGKSTGKTEINLNELADDTGLVLLRDSEYAAVLDRLPTFFPQLDRYLGGGLPFGRMIEIAGKNAGGKSTLAFHIARVGTMLGCIVVLIDVEGTADRDRLSELGIDTSKVLVKQPDEEKELFLTVEGVGRTIEDTIDLFKKRYPDTPIIYIWDSLGQTPSEVEMDKDFGEKNVGARAWSITQLISKVGPLISTSKSMFIAINQVRDTIGGNSFMPIMSVPGGKAWEHYASIRIEIVKGAAIKKSEEKIGHNMKIKINKSKVSVPHRTAELDLISAVGLDYERNIARLAEEAKILGGTAQSYEYKDNAGVVHKKKKDLFVEFLRGEGAHVREELLNKLVQLEFPEGHPALRNATLSIDGWIDKIYPSVAAPLSIEKDDAGLDADADALIQSVQDEIDSAE</sequence>
<evidence type="ECO:0000256" key="3">
    <source>
        <dbReference type="ARBA" id="ARBA00022840"/>
    </source>
</evidence>
<dbReference type="Pfam" id="PF00154">
    <property type="entry name" value="RecA_N"/>
    <property type="match status" value="1"/>
</dbReference>
<organism evidence="6 7">
    <name type="scientific">Bacillus phage Bobb</name>
    <dbReference type="NCBI Taxonomy" id="1527469"/>
    <lineage>
        <taxon>Viruses</taxon>
        <taxon>Duplodnaviria</taxon>
        <taxon>Heunggongvirae</taxon>
        <taxon>Uroviricota</taxon>
        <taxon>Caudoviricetes</taxon>
        <taxon>Herelleviridae</taxon>
        <taxon>Bastillevirinae</taxon>
        <taxon>Agatevirus</taxon>
        <taxon>Agatevirus bobb</taxon>
    </lineage>
</organism>
<evidence type="ECO:0000256" key="4">
    <source>
        <dbReference type="ARBA" id="ARBA00023172"/>
    </source>
</evidence>
<feature type="domain" description="RecA family profile 2" evidence="5">
    <location>
        <begin position="218"/>
        <end position="291"/>
    </location>
</feature>
<dbReference type="SUPFAM" id="SSF52540">
    <property type="entry name" value="P-loop containing nucleoside triphosphate hydrolases"/>
    <property type="match status" value="1"/>
</dbReference>
<evidence type="ECO:0000313" key="7">
    <source>
        <dbReference type="Proteomes" id="UP000028664"/>
    </source>
</evidence>
<dbReference type="InterPro" id="IPR049428">
    <property type="entry name" value="RecA-like_N"/>
</dbReference>